<gene>
    <name evidence="1" type="ORF">GOP47_0022008</name>
</gene>
<name>A0A9D4Z8D8_ADICA</name>
<evidence type="ECO:0000313" key="1">
    <source>
        <dbReference type="EMBL" id="KAI5063461.1"/>
    </source>
</evidence>
<dbReference type="OrthoDB" id="1996189at2759"/>
<organism evidence="1 2">
    <name type="scientific">Adiantum capillus-veneris</name>
    <name type="common">Maidenhair fern</name>
    <dbReference type="NCBI Taxonomy" id="13818"/>
    <lineage>
        <taxon>Eukaryota</taxon>
        <taxon>Viridiplantae</taxon>
        <taxon>Streptophyta</taxon>
        <taxon>Embryophyta</taxon>
        <taxon>Tracheophyta</taxon>
        <taxon>Polypodiopsida</taxon>
        <taxon>Polypodiidae</taxon>
        <taxon>Polypodiales</taxon>
        <taxon>Pteridineae</taxon>
        <taxon>Pteridaceae</taxon>
        <taxon>Vittarioideae</taxon>
        <taxon>Adiantum</taxon>
    </lineage>
</organism>
<accession>A0A9D4Z8D8</accession>
<comment type="caution">
    <text evidence="1">The sequence shown here is derived from an EMBL/GenBank/DDBJ whole genome shotgun (WGS) entry which is preliminary data.</text>
</comment>
<dbReference type="EMBL" id="JABFUD020000021">
    <property type="protein sequence ID" value="KAI5063461.1"/>
    <property type="molecule type" value="Genomic_DNA"/>
</dbReference>
<dbReference type="AlphaFoldDB" id="A0A9D4Z8D8"/>
<evidence type="ECO:0000313" key="2">
    <source>
        <dbReference type="Proteomes" id="UP000886520"/>
    </source>
</evidence>
<sequence>MPSGDRLKSALGQGSKLAAGTYEKVQSSRKVTLFPYRIGLQKVDTKSRTTTLFRRKFKMLFRVCRTSIGLSVSDQEAMILTLEMQKAEGECIDSLECEVDQLQSRVDEVLKEKTLL</sequence>
<reference evidence="1" key="1">
    <citation type="submission" date="2021-01" db="EMBL/GenBank/DDBJ databases">
        <title>Adiantum capillus-veneris genome.</title>
        <authorList>
            <person name="Fang Y."/>
            <person name="Liao Q."/>
        </authorList>
    </citation>
    <scope>NUCLEOTIDE SEQUENCE</scope>
    <source>
        <strain evidence="1">H3</strain>
        <tissue evidence="1">Leaf</tissue>
    </source>
</reference>
<keyword evidence="2" id="KW-1185">Reference proteome</keyword>
<dbReference type="Proteomes" id="UP000886520">
    <property type="component" value="Chromosome 21"/>
</dbReference>
<proteinExistence type="predicted"/>
<protein>
    <submittedName>
        <fullName evidence="1">Uncharacterized protein</fullName>
    </submittedName>
</protein>